<sequence length="809" mass="92550">MITTLQDLVNTLNALYNPQTSQQDRLLADQLIQNWQTSNYVFPISLEAIATAPNSQLIMIVTLTLLNILKKSKNNLNESIINESIIKELFFSCLRRLRSEFSQQNTPCESNLVLILAFIALIYPQYFDAYHELNHQELLIFFEIIFCQANKIEYSLSEISFDKIHQLVPVVIELLSTTEVNRIWFSLHKYALCFTPEFQLFDQLLQKIQEASHNYSLLPGLLSLYEAVLQFEPMDLVSEQILYIAKFIRIMIPCAISLIKISNTKDGALQYASFIWSNTLEFGINFYGQQSLLNFSMMVFNKFLQYLLFFLPNPDEFFFLLEIASNLFGTAFHTNPTAFGNFLVVLLDLILKVTNEHPDFREPRMECCIKYLTSWCPPNFVEVVLSRCSNPTPGLFYTVSYFCKELRAPLVSPMTPILNPNCPTALAFIKRCCKLAPELSTVFMQITSNALSLSPFEGAEALCVLSKYYPDLFIENANAYINPLINALGNAPIEISKNLFATLFSILPRIHLPDEQMKQILTPIGSSFVATLSKFAAKGNEAIPYYRVFILDSIKGTAKVPLSPVFVQFFATLFNHINSLISGFWLDPSDQVQEYVCSILESALDRQWVTDKANVMSWICTMLPNNPIPGHFRVLRHLVELMPAPQVLTFLQNLPNVEDPPLIVESLKFMHCILLERNDFFFETFPLAFFIQPLKSNFIHVSEAALELLLDILQFPQSHTDADHIMKVIVEGTFTTFPKSFIPFAIKVLRTIALKHFGIEHVASYLESLFQQKTQALASFVQNLGNPEIQENVMIQLFEQIYREYKASH</sequence>
<dbReference type="Proteomes" id="UP000179807">
    <property type="component" value="Unassembled WGS sequence"/>
</dbReference>
<dbReference type="RefSeq" id="XP_068348553.1">
    <property type="nucleotide sequence ID" value="XM_068495537.1"/>
</dbReference>
<evidence type="ECO:0008006" key="3">
    <source>
        <dbReference type="Google" id="ProtNLM"/>
    </source>
</evidence>
<dbReference type="GeneID" id="94830241"/>
<protein>
    <recommendedName>
        <fullName evidence="3">Importin N-terminal domain-containing protein</fullName>
    </recommendedName>
</protein>
<organism evidence="1 2">
    <name type="scientific">Tritrichomonas foetus</name>
    <dbReference type="NCBI Taxonomy" id="1144522"/>
    <lineage>
        <taxon>Eukaryota</taxon>
        <taxon>Metamonada</taxon>
        <taxon>Parabasalia</taxon>
        <taxon>Tritrichomonadida</taxon>
        <taxon>Tritrichomonadidae</taxon>
        <taxon>Tritrichomonas</taxon>
    </lineage>
</organism>
<dbReference type="EMBL" id="MLAK01001248">
    <property type="protein sequence ID" value="OHS95416.1"/>
    <property type="molecule type" value="Genomic_DNA"/>
</dbReference>
<proteinExistence type="predicted"/>
<gene>
    <name evidence="1" type="ORF">TRFO_10571</name>
</gene>
<reference evidence="1" key="1">
    <citation type="submission" date="2016-10" db="EMBL/GenBank/DDBJ databases">
        <authorList>
            <person name="Benchimol M."/>
            <person name="Almeida L.G."/>
            <person name="Vasconcelos A.T."/>
            <person name="Perreira-Neves A."/>
            <person name="Rosa I.A."/>
            <person name="Tasca T."/>
            <person name="Bogo M.R."/>
            <person name="de Souza W."/>
        </authorList>
    </citation>
    <scope>NUCLEOTIDE SEQUENCE [LARGE SCALE GENOMIC DNA]</scope>
    <source>
        <strain evidence="1">K</strain>
    </source>
</reference>
<dbReference type="InterPro" id="IPR016024">
    <property type="entry name" value="ARM-type_fold"/>
</dbReference>
<comment type="caution">
    <text evidence="1">The sequence shown here is derived from an EMBL/GenBank/DDBJ whole genome shotgun (WGS) entry which is preliminary data.</text>
</comment>
<dbReference type="VEuPathDB" id="TrichDB:TRFO_10571"/>
<name>A0A1J4J8F3_9EUKA</name>
<accession>A0A1J4J8F3</accession>
<evidence type="ECO:0000313" key="2">
    <source>
        <dbReference type="Proteomes" id="UP000179807"/>
    </source>
</evidence>
<dbReference type="SUPFAM" id="SSF48371">
    <property type="entry name" value="ARM repeat"/>
    <property type="match status" value="1"/>
</dbReference>
<keyword evidence="2" id="KW-1185">Reference proteome</keyword>
<dbReference type="AlphaFoldDB" id="A0A1J4J8F3"/>
<evidence type="ECO:0000313" key="1">
    <source>
        <dbReference type="EMBL" id="OHS95416.1"/>
    </source>
</evidence>